<protein>
    <submittedName>
        <fullName evidence="2">Acetyltransferase</fullName>
    </submittedName>
</protein>
<dbReference type="Proteomes" id="UP000245283">
    <property type="component" value="Unassembled WGS sequence"/>
</dbReference>
<dbReference type="SUPFAM" id="SSF55729">
    <property type="entry name" value="Acyl-CoA N-acyltransferases (Nat)"/>
    <property type="match status" value="1"/>
</dbReference>
<evidence type="ECO:0000259" key="1">
    <source>
        <dbReference type="PROSITE" id="PS51186"/>
    </source>
</evidence>
<evidence type="ECO:0000313" key="2">
    <source>
        <dbReference type="EMBL" id="PWF26496.1"/>
    </source>
</evidence>
<dbReference type="InterPro" id="IPR000182">
    <property type="entry name" value="GNAT_dom"/>
</dbReference>
<accession>A0A2V1K8G3</accession>
<dbReference type="AlphaFoldDB" id="A0A2V1K8G3"/>
<dbReference type="RefSeq" id="WP_109093569.1">
    <property type="nucleotide sequence ID" value="NZ_JBQDCU010000112.1"/>
</dbReference>
<dbReference type="InterPro" id="IPR016181">
    <property type="entry name" value="Acyl_CoA_acyltransferase"/>
</dbReference>
<dbReference type="OrthoDB" id="4821781at2"/>
<keyword evidence="2" id="KW-0808">Transferase</keyword>
<dbReference type="PROSITE" id="PS51186">
    <property type="entry name" value="GNAT"/>
    <property type="match status" value="1"/>
</dbReference>
<dbReference type="Gene3D" id="3.40.630.30">
    <property type="match status" value="1"/>
</dbReference>
<evidence type="ECO:0000313" key="3">
    <source>
        <dbReference type="Proteomes" id="UP000245283"/>
    </source>
</evidence>
<reference evidence="3" key="1">
    <citation type="submission" date="2018-05" db="EMBL/GenBank/DDBJ databases">
        <authorList>
            <person name="Li Y."/>
        </authorList>
    </citation>
    <scope>NUCLEOTIDE SEQUENCE [LARGE SCALE GENOMIC DNA]</scope>
    <source>
        <strain evidence="3">sk1b4</strain>
    </source>
</reference>
<proteinExistence type="predicted"/>
<dbReference type="Pfam" id="PF00583">
    <property type="entry name" value="Acetyltransf_1"/>
    <property type="match status" value="1"/>
</dbReference>
<comment type="caution">
    <text evidence="2">The sequence shown here is derived from an EMBL/GenBank/DDBJ whole genome shotgun (WGS) entry which is preliminary data.</text>
</comment>
<feature type="domain" description="N-acetyltransferase" evidence="1">
    <location>
        <begin position="56"/>
        <end position="200"/>
    </location>
</feature>
<dbReference type="GO" id="GO:0016747">
    <property type="term" value="F:acyltransferase activity, transferring groups other than amino-acyl groups"/>
    <property type="evidence" value="ECO:0007669"/>
    <property type="project" value="InterPro"/>
</dbReference>
<name>A0A2V1K8G3_9ACTO</name>
<sequence>MAGEGAARILRAEDPEVAELCSSGWEITARSFAAVLHAKDIRASELMDFLIGVQPIEIRELLASDSPAILELDHLTESDYPGRAATAHTPLDTETSVATLEHPGFGAFAEDGRLIGMTFVDVETAHGSAVADTDFTVVVPEYRGRHIATALKAASLLTLTERGIQVFRTGGSADNTAILSADARLGYTIDEHWVTLERPA</sequence>
<keyword evidence="3" id="KW-1185">Reference proteome</keyword>
<dbReference type="EMBL" id="QETB01000003">
    <property type="protein sequence ID" value="PWF26496.1"/>
    <property type="molecule type" value="Genomic_DNA"/>
</dbReference>
<organism evidence="2 3">
    <name type="scientific">Ancrocorticia populi</name>
    <dbReference type="NCBI Taxonomy" id="2175228"/>
    <lineage>
        <taxon>Bacteria</taxon>
        <taxon>Bacillati</taxon>
        <taxon>Actinomycetota</taxon>
        <taxon>Actinomycetes</taxon>
        <taxon>Actinomycetales</taxon>
        <taxon>Actinomycetaceae</taxon>
        <taxon>Ancrocorticia</taxon>
    </lineage>
</organism>
<gene>
    <name evidence="2" type="ORF">DD236_06495</name>
</gene>